<dbReference type="PANTHER" id="PTHR24321:SF8">
    <property type="entry name" value="ESTRADIOL 17-BETA-DEHYDROGENASE 8-RELATED"/>
    <property type="match status" value="1"/>
</dbReference>
<organism evidence="4 5">
    <name type="scientific">Amycolatopsis pithecellobii</name>
    <dbReference type="NCBI Taxonomy" id="664692"/>
    <lineage>
        <taxon>Bacteria</taxon>
        <taxon>Bacillati</taxon>
        <taxon>Actinomycetota</taxon>
        <taxon>Actinomycetes</taxon>
        <taxon>Pseudonocardiales</taxon>
        <taxon>Pseudonocardiaceae</taxon>
        <taxon>Amycolatopsis</taxon>
    </lineage>
</organism>
<protein>
    <submittedName>
        <fullName evidence="4">Mycofactocin-coupled SDR family oxidoreductase</fullName>
        <ecNumber evidence="4">1.1.99.-</ecNumber>
    </submittedName>
</protein>
<dbReference type="PROSITE" id="PS00061">
    <property type="entry name" value="ADH_SHORT"/>
    <property type="match status" value="1"/>
</dbReference>
<dbReference type="Proteomes" id="UP000440096">
    <property type="component" value="Unassembled WGS sequence"/>
</dbReference>
<keyword evidence="2 4" id="KW-0560">Oxidoreductase</keyword>
<dbReference type="GO" id="GO:0016491">
    <property type="term" value="F:oxidoreductase activity"/>
    <property type="evidence" value="ECO:0007669"/>
    <property type="project" value="UniProtKB-KW"/>
</dbReference>
<dbReference type="EMBL" id="WMBA01000101">
    <property type="protein sequence ID" value="MTD59387.1"/>
    <property type="molecule type" value="Genomic_DNA"/>
</dbReference>
<reference evidence="4 5" key="1">
    <citation type="submission" date="2019-11" db="EMBL/GenBank/DDBJ databases">
        <title>Draft genome of Amycolatopsis RM579.</title>
        <authorList>
            <person name="Duangmal K."/>
            <person name="Mingma R."/>
        </authorList>
    </citation>
    <scope>NUCLEOTIDE SEQUENCE [LARGE SCALE GENOMIC DNA]</scope>
    <source>
        <strain evidence="4 5">RM579</strain>
    </source>
</reference>
<dbReference type="InterPro" id="IPR036291">
    <property type="entry name" value="NAD(P)-bd_dom_sf"/>
</dbReference>
<dbReference type="PRINTS" id="PR00081">
    <property type="entry name" value="GDHRDH"/>
</dbReference>
<dbReference type="PANTHER" id="PTHR24321">
    <property type="entry name" value="DEHYDROGENASES, SHORT CHAIN"/>
    <property type="match status" value="1"/>
</dbReference>
<proteinExistence type="inferred from homology"/>
<evidence type="ECO:0000256" key="1">
    <source>
        <dbReference type="ARBA" id="ARBA00006484"/>
    </source>
</evidence>
<dbReference type="NCBIfam" id="NF009467">
    <property type="entry name" value="PRK12826.1-3"/>
    <property type="match status" value="1"/>
</dbReference>
<comment type="caution">
    <text evidence="4">The sequence shown here is derived from an EMBL/GenBank/DDBJ whole genome shotgun (WGS) entry which is preliminary data.</text>
</comment>
<dbReference type="EC" id="1.1.99.-" evidence="4"/>
<keyword evidence="5" id="KW-1185">Reference proteome</keyword>
<dbReference type="InterPro" id="IPR023985">
    <property type="entry name" value="SDR_subfam_1"/>
</dbReference>
<keyword evidence="3" id="KW-0520">NAD</keyword>
<evidence type="ECO:0000313" key="5">
    <source>
        <dbReference type="Proteomes" id="UP000440096"/>
    </source>
</evidence>
<dbReference type="FunFam" id="3.40.50.720:FF:000084">
    <property type="entry name" value="Short-chain dehydrogenase reductase"/>
    <property type="match status" value="1"/>
</dbReference>
<evidence type="ECO:0000256" key="3">
    <source>
        <dbReference type="ARBA" id="ARBA00023027"/>
    </source>
</evidence>
<dbReference type="Pfam" id="PF13561">
    <property type="entry name" value="adh_short_C2"/>
    <property type="match status" value="1"/>
</dbReference>
<comment type="similarity">
    <text evidence="1">Belongs to the short-chain dehydrogenases/reductases (SDR) family.</text>
</comment>
<dbReference type="Gene3D" id="3.40.50.720">
    <property type="entry name" value="NAD(P)-binding Rossmann-like Domain"/>
    <property type="match status" value="1"/>
</dbReference>
<dbReference type="CDD" id="cd05233">
    <property type="entry name" value="SDR_c"/>
    <property type="match status" value="1"/>
</dbReference>
<dbReference type="AlphaFoldDB" id="A0A6N7ZCP3"/>
<evidence type="ECO:0000256" key="2">
    <source>
        <dbReference type="ARBA" id="ARBA00023002"/>
    </source>
</evidence>
<accession>A0A6N7ZCP3</accession>
<dbReference type="PRINTS" id="PR00080">
    <property type="entry name" value="SDRFAMILY"/>
</dbReference>
<dbReference type="OrthoDB" id="3206777at2"/>
<name>A0A6N7ZCP3_9PSEU</name>
<dbReference type="NCBIfam" id="TIGR03971">
    <property type="entry name" value="SDR_subfam_1"/>
    <property type="match status" value="1"/>
</dbReference>
<dbReference type="SUPFAM" id="SSF51735">
    <property type="entry name" value="NAD(P)-binding Rossmann-fold domains"/>
    <property type="match status" value="1"/>
</dbReference>
<evidence type="ECO:0000313" key="4">
    <source>
        <dbReference type="EMBL" id="MTD59387.1"/>
    </source>
</evidence>
<dbReference type="RefSeq" id="WP_154761429.1">
    <property type="nucleotide sequence ID" value="NZ_WMBA01000101.1"/>
</dbReference>
<dbReference type="InterPro" id="IPR002347">
    <property type="entry name" value="SDR_fam"/>
</dbReference>
<gene>
    <name evidence="4" type="ORF">GKO32_36200</name>
</gene>
<sequence>MGSLDGRVAFITGVARGQGRSHALKLAEAGADIVGLDICEDAASPHYSLATESDLDETARLIEKLGRCAILRKADVRDLDQLRAVVDEGVANLGRLDIVVANAGICSIGGTHDLDEATFQEMIDINLTGVWRTVKATVPHLQAGGRGGSVILAGSGAAFIPPPHLAHYSAAKAGVNSLMASFALEFGPEFIRVNAVIPTNVDTPMLDNEKVRKLFMPHVDAPTRADAMSSDSEYVRMHLMPIPWVEPSDISEAVLFLASDASRYITGVALPIDAGYRLKK</sequence>
<dbReference type="InterPro" id="IPR020904">
    <property type="entry name" value="Sc_DH/Rdtase_CS"/>
</dbReference>